<name>A0A1M5CGX0_9BACT</name>
<dbReference type="InterPro" id="IPR023878">
    <property type="entry name" value="Pyrrolysyl-tRNA_ligase_N"/>
</dbReference>
<evidence type="ECO:0000313" key="1">
    <source>
        <dbReference type="EMBL" id="SHF54014.1"/>
    </source>
</evidence>
<evidence type="ECO:0000313" key="2">
    <source>
        <dbReference type="Proteomes" id="UP000184076"/>
    </source>
</evidence>
<dbReference type="GO" id="GO:0004812">
    <property type="term" value="F:aminoacyl-tRNA ligase activity"/>
    <property type="evidence" value="ECO:0007669"/>
    <property type="project" value="UniProtKB-KW"/>
</dbReference>
<dbReference type="NCBIfam" id="TIGR03912">
    <property type="entry name" value="PylS_Nterm"/>
    <property type="match status" value="1"/>
</dbReference>
<protein>
    <submittedName>
        <fullName evidence="1">Pyrrolysyl-tRNA synthetase, N-terminal region</fullName>
    </submittedName>
</protein>
<dbReference type="EMBL" id="FQVB01000020">
    <property type="protein sequence ID" value="SHF54014.1"/>
    <property type="molecule type" value="Genomic_DNA"/>
</dbReference>
<keyword evidence="1" id="KW-0030">Aminoacyl-tRNA synthetase</keyword>
<gene>
    <name evidence="1" type="ORF">SAMN02745206_02202</name>
</gene>
<sequence>MKKTAKRYYRKRVDLFRLIDKIKLWPSRSGTLHGIRAIEKSGDTALVTTHCGKTFFANNSRNSRAARWLRNKWFHKVCGTCAVPQWKLEKYNATHFRRHFGSDLRGEKQEG</sequence>
<dbReference type="RefSeq" id="WP_073039260.1">
    <property type="nucleotide sequence ID" value="NZ_FQVB01000020.1"/>
</dbReference>
<organism evidence="1 2">
    <name type="scientific">Desulfacinum infernum DSM 9756</name>
    <dbReference type="NCBI Taxonomy" id="1121391"/>
    <lineage>
        <taxon>Bacteria</taxon>
        <taxon>Pseudomonadati</taxon>
        <taxon>Thermodesulfobacteriota</taxon>
        <taxon>Syntrophobacteria</taxon>
        <taxon>Syntrophobacterales</taxon>
        <taxon>Syntrophobacteraceae</taxon>
        <taxon>Desulfacinum</taxon>
    </lineage>
</organism>
<dbReference type="AlphaFoldDB" id="A0A1M5CGX0"/>
<keyword evidence="1" id="KW-0436">Ligase</keyword>
<accession>A0A1M5CGX0</accession>
<keyword evidence="2" id="KW-1185">Reference proteome</keyword>
<proteinExistence type="predicted"/>
<dbReference type="STRING" id="1121391.SAMN02745206_02202"/>
<reference evidence="2" key="1">
    <citation type="submission" date="2016-11" db="EMBL/GenBank/DDBJ databases">
        <authorList>
            <person name="Varghese N."/>
            <person name="Submissions S."/>
        </authorList>
    </citation>
    <scope>NUCLEOTIDE SEQUENCE [LARGE SCALE GENOMIC DNA]</scope>
    <source>
        <strain evidence="2">DSM 9756</strain>
    </source>
</reference>
<dbReference type="Proteomes" id="UP000184076">
    <property type="component" value="Unassembled WGS sequence"/>
</dbReference>
<dbReference type="OrthoDB" id="5419998at2"/>